<dbReference type="SUPFAM" id="SSF51306">
    <property type="entry name" value="LexA/Signal peptidase"/>
    <property type="match status" value="1"/>
</dbReference>
<evidence type="ECO:0000256" key="2">
    <source>
        <dbReference type="ARBA" id="ARBA00023125"/>
    </source>
</evidence>
<dbReference type="Pfam" id="PF01381">
    <property type="entry name" value="HTH_3"/>
    <property type="match status" value="1"/>
</dbReference>
<evidence type="ECO:0000259" key="4">
    <source>
        <dbReference type="PROSITE" id="PS50943"/>
    </source>
</evidence>
<dbReference type="InterPro" id="IPR036286">
    <property type="entry name" value="LexA/Signal_pep-like_sf"/>
</dbReference>
<gene>
    <name evidence="5" type="ORF">B5F11_17000</name>
</gene>
<dbReference type="Gene3D" id="2.10.109.10">
    <property type="entry name" value="Umud Fragment, subunit A"/>
    <property type="match status" value="1"/>
</dbReference>
<comment type="caution">
    <text evidence="5">The sequence shown here is derived from an EMBL/GenBank/DDBJ whole genome shotgun (WGS) entry which is preliminary data.</text>
</comment>
<dbReference type="Proteomes" id="UP000196386">
    <property type="component" value="Unassembled WGS sequence"/>
</dbReference>
<reference evidence="6" key="1">
    <citation type="submission" date="2017-04" db="EMBL/GenBank/DDBJ databases">
        <title>Function of individual gut microbiota members based on whole genome sequencing of pure cultures obtained from chicken caecum.</title>
        <authorList>
            <person name="Medvecky M."/>
            <person name="Cejkova D."/>
            <person name="Polansky O."/>
            <person name="Karasova D."/>
            <person name="Kubasova T."/>
            <person name="Cizek A."/>
            <person name="Rychlik I."/>
        </authorList>
    </citation>
    <scope>NUCLEOTIDE SEQUENCE [LARGE SCALE GENOMIC DNA]</scope>
    <source>
        <strain evidence="6">An175</strain>
    </source>
</reference>
<dbReference type="SUPFAM" id="SSF47413">
    <property type="entry name" value="lambda repressor-like DNA-binding domains"/>
    <property type="match status" value="1"/>
</dbReference>
<dbReference type="SMART" id="SM00530">
    <property type="entry name" value="HTH_XRE"/>
    <property type="match status" value="1"/>
</dbReference>
<name>A0A1Y4MJI3_9FIRM</name>
<dbReference type="InterPro" id="IPR001387">
    <property type="entry name" value="Cro/C1-type_HTH"/>
</dbReference>
<proteinExistence type="predicted"/>
<keyword evidence="3" id="KW-0804">Transcription</keyword>
<protein>
    <submittedName>
        <fullName evidence="5">Transcriptional regulator</fullName>
    </submittedName>
</protein>
<dbReference type="Gene3D" id="1.10.260.40">
    <property type="entry name" value="lambda repressor-like DNA-binding domains"/>
    <property type="match status" value="1"/>
</dbReference>
<dbReference type="GO" id="GO:0003677">
    <property type="term" value="F:DNA binding"/>
    <property type="evidence" value="ECO:0007669"/>
    <property type="project" value="UniProtKB-KW"/>
</dbReference>
<dbReference type="CDD" id="cd00093">
    <property type="entry name" value="HTH_XRE"/>
    <property type="match status" value="1"/>
</dbReference>
<dbReference type="PANTHER" id="PTHR40661">
    <property type="match status" value="1"/>
</dbReference>
<dbReference type="EMBL" id="NFKP01000028">
    <property type="protein sequence ID" value="OUP67691.1"/>
    <property type="molecule type" value="Genomic_DNA"/>
</dbReference>
<dbReference type="InterPro" id="IPR015927">
    <property type="entry name" value="Peptidase_S24_S26A/B/C"/>
</dbReference>
<evidence type="ECO:0000256" key="1">
    <source>
        <dbReference type="ARBA" id="ARBA00023015"/>
    </source>
</evidence>
<accession>A0A1Y4MJI3</accession>
<evidence type="ECO:0000313" key="6">
    <source>
        <dbReference type="Proteomes" id="UP000196386"/>
    </source>
</evidence>
<dbReference type="Pfam" id="PF00717">
    <property type="entry name" value="Peptidase_S24"/>
    <property type="match status" value="1"/>
</dbReference>
<dbReference type="PANTHER" id="PTHR40661:SF3">
    <property type="entry name" value="FELS-1 PROPHAGE TRANSCRIPTIONAL REGULATOR"/>
    <property type="match status" value="1"/>
</dbReference>
<feature type="domain" description="HTH cro/C1-type" evidence="4">
    <location>
        <begin position="12"/>
        <end position="66"/>
    </location>
</feature>
<dbReference type="InterPro" id="IPR039418">
    <property type="entry name" value="LexA-like"/>
</dbReference>
<keyword evidence="1" id="KW-0805">Transcription regulation</keyword>
<keyword evidence="2" id="KW-0238">DNA-binding</keyword>
<dbReference type="CDD" id="cd06529">
    <property type="entry name" value="S24_LexA-like"/>
    <property type="match status" value="1"/>
</dbReference>
<dbReference type="PROSITE" id="PS50943">
    <property type="entry name" value="HTH_CROC1"/>
    <property type="match status" value="1"/>
</dbReference>
<sequence>MDGGYRMFSERLKALRKECGISQRALAQRLGVSQQAVAKWEAASSTPGPNALATIADVLGVSSDYLLGRERDFQDGAQDTARLPVLGTVKAGYGAYAFEEDYGTAPAQVRDPRDYFYLIVRGDSMEPRIHSGDLALVHRQPDVESGELAVVLVAGEEGTLKRVIKKEGAVILQPFNQAYQPQVFIGEELEQLVIIGKVVETKTRW</sequence>
<dbReference type="AlphaFoldDB" id="A0A1Y4MJI3"/>
<organism evidence="5 6">
    <name type="scientific">Anaerotruncus colihominis</name>
    <dbReference type="NCBI Taxonomy" id="169435"/>
    <lineage>
        <taxon>Bacteria</taxon>
        <taxon>Bacillati</taxon>
        <taxon>Bacillota</taxon>
        <taxon>Clostridia</taxon>
        <taxon>Eubacteriales</taxon>
        <taxon>Oscillospiraceae</taxon>
        <taxon>Anaerotruncus</taxon>
    </lineage>
</organism>
<evidence type="ECO:0000256" key="3">
    <source>
        <dbReference type="ARBA" id="ARBA00023163"/>
    </source>
</evidence>
<dbReference type="InterPro" id="IPR010982">
    <property type="entry name" value="Lambda_DNA-bd_dom_sf"/>
</dbReference>
<evidence type="ECO:0000313" key="5">
    <source>
        <dbReference type="EMBL" id="OUP67691.1"/>
    </source>
</evidence>